<proteinExistence type="predicted"/>
<dbReference type="GO" id="GO:0006355">
    <property type="term" value="P:regulation of DNA-templated transcription"/>
    <property type="evidence" value="ECO:0007669"/>
    <property type="project" value="InterPro"/>
</dbReference>
<organism evidence="1 2">
    <name type="scientific">Candidatus Magasanikbacteria bacterium GW2011_GWC2_37_14</name>
    <dbReference type="NCBI Taxonomy" id="1619046"/>
    <lineage>
        <taxon>Bacteria</taxon>
        <taxon>Candidatus Magasanikiibacteriota</taxon>
    </lineage>
</organism>
<reference evidence="1 2" key="1">
    <citation type="journal article" date="2015" name="Nature">
        <title>rRNA introns, odd ribosomes, and small enigmatic genomes across a large radiation of phyla.</title>
        <authorList>
            <person name="Brown C.T."/>
            <person name="Hug L.A."/>
            <person name="Thomas B.C."/>
            <person name="Sharon I."/>
            <person name="Castelle C.J."/>
            <person name="Singh A."/>
            <person name="Wilkins M.J."/>
            <person name="Williams K.H."/>
            <person name="Banfield J.F."/>
        </authorList>
    </citation>
    <scope>NUCLEOTIDE SEQUENCE [LARGE SCALE GENOMIC DNA]</scope>
</reference>
<dbReference type="InterPro" id="IPR013321">
    <property type="entry name" value="Arc_rbn_hlx_hlx"/>
</dbReference>
<evidence type="ECO:0000313" key="1">
    <source>
        <dbReference type="EMBL" id="KKQ27741.1"/>
    </source>
</evidence>
<name>A0A0G0JI65_9BACT</name>
<evidence type="ECO:0000313" key="2">
    <source>
        <dbReference type="Proteomes" id="UP000034849"/>
    </source>
</evidence>
<gene>
    <name evidence="1" type="ORF">US42_C0006G0048</name>
</gene>
<dbReference type="Proteomes" id="UP000034849">
    <property type="component" value="Unassembled WGS sequence"/>
</dbReference>
<comment type="caution">
    <text evidence="1">The sequence shown here is derived from an EMBL/GenBank/DDBJ whole genome shotgun (WGS) entry which is preliminary data.</text>
</comment>
<dbReference type="AlphaFoldDB" id="A0A0G0JI65"/>
<dbReference type="Gene3D" id="1.10.1220.10">
    <property type="entry name" value="Met repressor-like"/>
    <property type="match status" value="1"/>
</dbReference>
<sequence>MYIQCDIMNLLIFKLNNMSNTVQLRVDAKTKKKVASIFANLGLDLSTGVKIYFQQVLKCKGIPFPLLTDNGFTPEQERKILRESEQTRKFYELGKRHEHTSVASLLKELMA</sequence>
<protein>
    <submittedName>
        <fullName evidence="1">Toxin-antitoxin system, antitoxin component, ribbon-helix-helix fold protein</fullName>
    </submittedName>
</protein>
<dbReference type="InterPro" id="IPR007337">
    <property type="entry name" value="RelB/DinJ"/>
</dbReference>
<dbReference type="STRING" id="1619046.US42_C0006G0048"/>
<accession>A0A0G0JI65</accession>
<dbReference type="Pfam" id="PF04221">
    <property type="entry name" value="RelB"/>
    <property type="match status" value="1"/>
</dbReference>
<dbReference type="EMBL" id="LBSX01000006">
    <property type="protein sequence ID" value="KKQ27741.1"/>
    <property type="molecule type" value="Genomic_DNA"/>
</dbReference>
<dbReference type="NCBIfam" id="TIGR02384">
    <property type="entry name" value="RelB_DinJ"/>
    <property type="match status" value="1"/>
</dbReference>